<dbReference type="RefSeq" id="WP_176065134.1">
    <property type="nucleotide sequence ID" value="NZ_BJTG01000005.1"/>
</dbReference>
<organism evidence="1 2">
    <name type="scientific">Anaeromyxobacter diazotrophicus</name>
    <dbReference type="NCBI Taxonomy" id="2590199"/>
    <lineage>
        <taxon>Bacteria</taxon>
        <taxon>Pseudomonadati</taxon>
        <taxon>Myxococcota</taxon>
        <taxon>Myxococcia</taxon>
        <taxon>Myxococcales</taxon>
        <taxon>Cystobacterineae</taxon>
        <taxon>Anaeromyxobacteraceae</taxon>
        <taxon>Anaeromyxobacter</taxon>
    </lineage>
</organism>
<sequence length="171" mass="18457">MIWIAAIALAALGGCHRDERPRGTTDVPPELTFDGLTYRVYRGTVLVAEGDAVRAAFRRDNADLAAQELTARFPSTGDRPEARIAARQGTGNLRLRWFQASGGVRAEQGDEVAVTEEARYDAADGLVRGERPIEVRGASHLVVRGPAFTLDPRLERLTIAGGAHITAGEPR</sequence>
<dbReference type="AlphaFoldDB" id="A0A7I9VMY5"/>
<protein>
    <recommendedName>
        <fullName evidence="3">LPS export ABC transporter periplasmic protein LptC</fullName>
    </recommendedName>
</protein>
<name>A0A7I9VMY5_9BACT</name>
<reference evidence="2" key="1">
    <citation type="journal article" date="2020" name="Appl. Environ. Microbiol.">
        <title>Diazotrophic Anaeromyxobacter Isolates from Soils.</title>
        <authorList>
            <person name="Masuda Y."/>
            <person name="Yamanaka H."/>
            <person name="Xu Z.X."/>
            <person name="Shiratori Y."/>
            <person name="Aono T."/>
            <person name="Amachi S."/>
            <person name="Senoo K."/>
            <person name="Itoh H."/>
        </authorList>
    </citation>
    <scope>NUCLEOTIDE SEQUENCE [LARGE SCALE GENOMIC DNA]</scope>
    <source>
        <strain evidence="2">R267</strain>
    </source>
</reference>
<evidence type="ECO:0000313" key="2">
    <source>
        <dbReference type="Proteomes" id="UP000503640"/>
    </source>
</evidence>
<dbReference type="Proteomes" id="UP000503640">
    <property type="component" value="Unassembled WGS sequence"/>
</dbReference>
<keyword evidence="2" id="KW-1185">Reference proteome</keyword>
<proteinExistence type="predicted"/>
<evidence type="ECO:0000313" key="1">
    <source>
        <dbReference type="EMBL" id="GEJ57499.1"/>
    </source>
</evidence>
<dbReference type="EMBL" id="BJTG01000005">
    <property type="protein sequence ID" value="GEJ57499.1"/>
    <property type="molecule type" value="Genomic_DNA"/>
</dbReference>
<accession>A0A7I9VMY5</accession>
<evidence type="ECO:0008006" key="3">
    <source>
        <dbReference type="Google" id="ProtNLM"/>
    </source>
</evidence>
<comment type="caution">
    <text evidence="1">The sequence shown here is derived from an EMBL/GenBank/DDBJ whole genome shotgun (WGS) entry which is preliminary data.</text>
</comment>
<gene>
    <name evidence="1" type="ORF">AMYX_22400</name>
</gene>